<dbReference type="PROSITE" id="PS50885">
    <property type="entry name" value="HAMP"/>
    <property type="match status" value="1"/>
</dbReference>
<evidence type="ECO:0000256" key="13">
    <source>
        <dbReference type="ARBA" id="ARBA00023026"/>
    </source>
</evidence>
<dbReference type="CDD" id="cd06225">
    <property type="entry name" value="HAMP"/>
    <property type="match status" value="1"/>
</dbReference>
<reference evidence="20 21" key="1">
    <citation type="submission" date="2016-03" db="EMBL/GenBank/DDBJ databases">
        <authorList>
            <person name="Cho S.-Y."/>
            <person name="Lim S."/>
            <person name="Kim H."/>
            <person name="Soh E.H."/>
            <person name="Moon J.S."/>
        </authorList>
    </citation>
    <scope>NUCLEOTIDE SEQUENCE [LARGE SCALE GENOMIC DNA]</scope>
    <source>
        <strain evidence="20 21">KCTC 3810</strain>
    </source>
</reference>
<feature type="transmembrane region" description="Helical" evidence="17">
    <location>
        <begin position="12"/>
        <end position="34"/>
    </location>
</feature>
<comment type="catalytic activity">
    <reaction evidence="1">
        <text>ATP + protein L-histidine = ADP + protein N-phospho-L-histidine.</text>
        <dbReference type="EC" id="2.7.13.3"/>
    </reaction>
</comment>
<comment type="subcellular location">
    <subcellularLocation>
        <location evidence="2">Cell membrane</location>
        <topology evidence="2">Multi-pass membrane protein</topology>
    </subcellularLocation>
</comment>
<evidence type="ECO:0000256" key="15">
    <source>
        <dbReference type="ARBA" id="ARBA00037219"/>
    </source>
</evidence>
<dbReference type="InterPro" id="IPR036890">
    <property type="entry name" value="HATPase_C_sf"/>
</dbReference>
<evidence type="ECO:0000256" key="2">
    <source>
        <dbReference type="ARBA" id="ARBA00004651"/>
    </source>
</evidence>
<gene>
    <name evidence="20" type="ORF">A3783_05485</name>
</gene>
<dbReference type="Proteomes" id="UP000078447">
    <property type="component" value="Unassembled WGS sequence"/>
</dbReference>
<keyword evidence="6" id="KW-0808">Transferase</keyword>
<keyword evidence="12" id="KW-0902">Two-component regulatory system</keyword>
<dbReference type="RefSeq" id="WP_051523939.1">
    <property type="nucleotide sequence ID" value="NZ_LVVL01000001.1"/>
</dbReference>
<comment type="function">
    <text evidence="15">Member of the two-component regulatory system HssS/HssR involved in intracellular heme homeostasis and tempering of staphylococcal virulence. HssS functions as a heme sensor histidine kinase which is autophosphorylated at a histidine residue and transfers its phosphate group to an aspartate residue of HssR. HssR/HssS activates the expression of hrtAB, an efflux pump, in response to extracellular heme, hemin, hemoglobin or blood.</text>
</comment>
<evidence type="ECO:0000256" key="10">
    <source>
        <dbReference type="ARBA" id="ARBA00022840"/>
    </source>
</evidence>
<dbReference type="PANTHER" id="PTHR45528:SF11">
    <property type="entry name" value="HISTIDINE KINASE"/>
    <property type="match status" value="1"/>
</dbReference>
<evidence type="ECO:0000256" key="12">
    <source>
        <dbReference type="ARBA" id="ARBA00023012"/>
    </source>
</evidence>
<dbReference type="SUPFAM" id="SSF47384">
    <property type="entry name" value="Homodimeric domain of signal transducing histidine kinase"/>
    <property type="match status" value="1"/>
</dbReference>
<keyword evidence="21" id="KW-1185">Reference proteome</keyword>
<dbReference type="InterPro" id="IPR003660">
    <property type="entry name" value="HAMP_dom"/>
</dbReference>
<keyword evidence="14 17" id="KW-0472">Membrane</keyword>
<sequence length="439" mass="49164">MKPFFQSISGRFFLILFGLLLLPLLIPLGATFFFQFDSVRQGVAQQLAERTGTVERLMVEQELSFASASRYVEQSVIETTEVSADRLQTMVSLSETETETLRRNGEVAVAGTFSERPLHIRQVGERYLMATPNPDQDLVSSIRNSSLFGIGLTIAVAFFLTWFAVRLVTRRIKRISEAAVEVTQGNYDIQIPDQGSDEVANLIQNFNQMTVALQRNEYLAKDLAAAISHELKTPIASIHGFSRLLAQPGLPEDKQQHYIRIIGQESDRLSRLTSNLVRLSRLDHQSIIQRKAYRFDEQVRHALLLLESQWTDKHLILDLELAEVTVVWEEELMQQVLLNLLQNAVYFSPVNGVLSIRLTQATDVTLTITDQGKGISAAELPFVFDRFYQGETSRTTDGHGLGLSIVKRIVELHGGAVTLDSTPGQETSARIQIPQKGPA</sequence>
<dbReference type="EMBL" id="LVVL01000001">
    <property type="protein sequence ID" value="OAN15388.1"/>
    <property type="molecule type" value="Genomic_DNA"/>
</dbReference>
<evidence type="ECO:0000256" key="7">
    <source>
        <dbReference type="ARBA" id="ARBA00022692"/>
    </source>
</evidence>
<keyword evidence="8" id="KW-0547">Nucleotide-binding</keyword>
<dbReference type="Pfam" id="PF02518">
    <property type="entry name" value="HATPase_c"/>
    <property type="match status" value="1"/>
</dbReference>
<dbReference type="EC" id="2.7.13.3" evidence="3"/>
<dbReference type="CDD" id="cd00075">
    <property type="entry name" value="HATPase"/>
    <property type="match status" value="1"/>
</dbReference>
<dbReference type="InterPro" id="IPR003661">
    <property type="entry name" value="HisK_dim/P_dom"/>
</dbReference>
<dbReference type="Pfam" id="PF00512">
    <property type="entry name" value="HisKA"/>
    <property type="match status" value="1"/>
</dbReference>
<dbReference type="Pfam" id="PF00672">
    <property type="entry name" value="HAMP"/>
    <property type="match status" value="1"/>
</dbReference>
<evidence type="ECO:0000259" key="18">
    <source>
        <dbReference type="PROSITE" id="PS50109"/>
    </source>
</evidence>
<evidence type="ECO:0000256" key="9">
    <source>
        <dbReference type="ARBA" id="ARBA00022777"/>
    </source>
</evidence>
<dbReference type="PROSITE" id="PS50109">
    <property type="entry name" value="HIS_KIN"/>
    <property type="match status" value="1"/>
</dbReference>
<accession>A0ABX2VBR2</accession>
<evidence type="ECO:0000256" key="5">
    <source>
        <dbReference type="ARBA" id="ARBA00022553"/>
    </source>
</evidence>
<dbReference type="InterPro" id="IPR003594">
    <property type="entry name" value="HATPase_dom"/>
</dbReference>
<protein>
    <recommendedName>
        <fullName evidence="16">Heme sensor protein HssS</fullName>
        <ecNumber evidence="3">2.7.13.3</ecNumber>
    </recommendedName>
</protein>
<evidence type="ECO:0000256" key="3">
    <source>
        <dbReference type="ARBA" id="ARBA00012438"/>
    </source>
</evidence>
<evidence type="ECO:0000256" key="17">
    <source>
        <dbReference type="SAM" id="Phobius"/>
    </source>
</evidence>
<dbReference type="SUPFAM" id="SSF55874">
    <property type="entry name" value="ATPase domain of HSP90 chaperone/DNA topoisomerase II/histidine kinase"/>
    <property type="match status" value="1"/>
</dbReference>
<dbReference type="PRINTS" id="PR00344">
    <property type="entry name" value="BCTRLSENSOR"/>
</dbReference>
<feature type="domain" description="Histidine kinase" evidence="18">
    <location>
        <begin position="226"/>
        <end position="437"/>
    </location>
</feature>
<dbReference type="SMART" id="SM00304">
    <property type="entry name" value="HAMP"/>
    <property type="match status" value="1"/>
</dbReference>
<name>A0ABX2VBR2_9BACL</name>
<dbReference type="CDD" id="cd00082">
    <property type="entry name" value="HisKA"/>
    <property type="match status" value="1"/>
</dbReference>
<evidence type="ECO:0000313" key="21">
    <source>
        <dbReference type="Proteomes" id="UP000078447"/>
    </source>
</evidence>
<keyword evidence="9" id="KW-0418">Kinase</keyword>
<evidence type="ECO:0000313" key="20">
    <source>
        <dbReference type="EMBL" id="OAN15388.1"/>
    </source>
</evidence>
<keyword evidence="4" id="KW-1003">Cell membrane</keyword>
<dbReference type="InterPro" id="IPR005467">
    <property type="entry name" value="His_kinase_dom"/>
</dbReference>
<evidence type="ECO:0000256" key="4">
    <source>
        <dbReference type="ARBA" id="ARBA00022475"/>
    </source>
</evidence>
<dbReference type="Gene3D" id="1.10.287.130">
    <property type="match status" value="1"/>
</dbReference>
<dbReference type="InterPro" id="IPR050398">
    <property type="entry name" value="HssS/ArlS-like"/>
</dbReference>
<dbReference type="InterPro" id="IPR004358">
    <property type="entry name" value="Sig_transdc_His_kin-like_C"/>
</dbReference>
<keyword evidence="13" id="KW-0843">Virulence</keyword>
<organism evidence="20 21">
    <name type="scientific">Exiguobacterium undae</name>
    <dbReference type="NCBI Taxonomy" id="169177"/>
    <lineage>
        <taxon>Bacteria</taxon>
        <taxon>Bacillati</taxon>
        <taxon>Bacillota</taxon>
        <taxon>Bacilli</taxon>
        <taxon>Bacillales</taxon>
        <taxon>Bacillales Family XII. Incertae Sedis</taxon>
        <taxon>Exiguobacterium</taxon>
    </lineage>
</organism>
<keyword evidence="5" id="KW-0597">Phosphoprotein</keyword>
<evidence type="ECO:0000259" key="19">
    <source>
        <dbReference type="PROSITE" id="PS50885"/>
    </source>
</evidence>
<proteinExistence type="predicted"/>
<dbReference type="Gene3D" id="3.30.565.10">
    <property type="entry name" value="Histidine kinase-like ATPase, C-terminal domain"/>
    <property type="match status" value="1"/>
</dbReference>
<evidence type="ECO:0000256" key="14">
    <source>
        <dbReference type="ARBA" id="ARBA00023136"/>
    </source>
</evidence>
<dbReference type="SMART" id="SM00388">
    <property type="entry name" value="HisKA"/>
    <property type="match status" value="1"/>
</dbReference>
<dbReference type="SMART" id="SM00387">
    <property type="entry name" value="HATPase_c"/>
    <property type="match status" value="1"/>
</dbReference>
<keyword evidence="10" id="KW-0067">ATP-binding</keyword>
<evidence type="ECO:0000256" key="11">
    <source>
        <dbReference type="ARBA" id="ARBA00022989"/>
    </source>
</evidence>
<evidence type="ECO:0000256" key="16">
    <source>
        <dbReference type="ARBA" id="ARBA00040841"/>
    </source>
</evidence>
<evidence type="ECO:0000256" key="1">
    <source>
        <dbReference type="ARBA" id="ARBA00000085"/>
    </source>
</evidence>
<evidence type="ECO:0000256" key="6">
    <source>
        <dbReference type="ARBA" id="ARBA00022679"/>
    </source>
</evidence>
<dbReference type="Gene3D" id="6.10.340.10">
    <property type="match status" value="1"/>
</dbReference>
<dbReference type="PANTHER" id="PTHR45528">
    <property type="entry name" value="SENSOR HISTIDINE KINASE CPXA"/>
    <property type="match status" value="1"/>
</dbReference>
<feature type="domain" description="HAMP" evidence="19">
    <location>
        <begin position="166"/>
        <end position="218"/>
    </location>
</feature>
<keyword evidence="11 17" id="KW-1133">Transmembrane helix</keyword>
<keyword evidence="7 17" id="KW-0812">Transmembrane</keyword>
<dbReference type="SUPFAM" id="SSF158472">
    <property type="entry name" value="HAMP domain-like"/>
    <property type="match status" value="1"/>
</dbReference>
<evidence type="ECO:0000256" key="8">
    <source>
        <dbReference type="ARBA" id="ARBA00022741"/>
    </source>
</evidence>
<dbReference type="InterPro" id="IPR036097">
    <property type="entry name" value="HisK_dim/P_sf"/>
</dbReference>
<feature type="transmembrane region" description="Helical" evidence="17">
    <location>
        <begin position="147"/>
        <end position="165"/>
    </location>
</feature>
<comment type="caution">
    <text evidence="20">The sequence shown here is derived from an EMBL/GenBank/DDBJ whole genome shotgun (WGS) entry which is preliminary data.</text>
</comment>